<reference evidence="2 3" key="1">
    <citation type="submission" date="2020-07" db="EMBL/GenBank/DDBJ databases">
        <title>Genomic Encyclopedia of Type Strains, Phase IV (KMG-IV): sequencing the most valuable type-strain genomes for metagenomic binning, comparative biology and taxonomic classification.</title>
        <authorList>
            <person name="Goeker M."/>
        </authorList>
    </citation>
    <scope>NUCLEOTIDE SEQUENCE [LARGE SCALE GENOMIC DNA]</scope>
    <source>
        <strain evidence="2 3">DSM 45533</strain>
    </source>
</reference>
<organism evidence="2 3">
    <name type="scientific">Nonomuraea soli</name>
    <dbReference type="NCBI Taxonomy" id="1032476"/>
    <lineage>
        <taxon>Bacteria</taxon>
        <taxon>Bacillati</taxon>
        <taxon>Actinomycetota</taxon>
        <taxon>Actinomycetes</taxon>
        <taxon>Streptosporangiales</taxon>
        <taxon>Streptosporangiaceae</taxon>
        <taxon>Nonomuraea</taxon>
    </lineage>
</organism>
<evidence type="ECO:0000313" key="3">
    <source>
        <dbReference type="Proteomes" id="UP000530928"/>
    </source>
</evidence>
<evidence type="ECO:0000256" key="1">
    <source>
        <dbReference type="SAM" id="SignalP"/>
    </source>
</evidence>
<dbReference type="Proteomes" id="UP000530928">
    <property type="component" value="Unassembled WGS sequence"/>
</dbReference>
<accession>A0A7W0CE58</accession>
<name>A0A7W0CE58_9ACTN</name>
<dbReference type="AlphaFoldDB" id="A0A7W0CE58"/>
<comment type="caution">
    <text evidence="2">The sequence shown here is derived from an EMBL/GenBank/DDBJ whole genome shotgun (WGS) entry which is preliminary data.</text>
</comment>
<keyword evidence="1" id="KW-0732">Signal</keyword>
<evidence type="ECO:0000313" key="2">
    <source>
        <dbReference type="EMBL" id="MBA2889340.1"/>
    </source>
</evidence>
<feature type="signal peptide" evidence="1">
    <location>
        <begin position="1"/>
        <end position="29"/>
    </location>
</feature>
<feature type="chain" id="PRO_5031255162" evidence="1">
    <location>
        <begin position="30"/>
        <end position="43"/>
    </location>
</feature>
<keyword evidence="3" id="KW-1185">Reference proteome</keyword>
<sequence>MRKRIALSALIAAVAALVTLGGNSTTAHATVSPLSAYADSPCC</sequence>
<gene>
    <name evidence="2" type="ORF">HNR30_000675</name>
</gene>
<protein>
    <submittedName>
        <fullName evidence="2">ABC-type glycerol-3-phosphate transport system substrate-binding protein</fullName>
    </submittedName>
</protein>
<proteinExistence type="predicted"/>
<dbReference type="EMBL" id="JACDUR010000001">
    <property type="protein sequence ID" value="MBA2889340.1"/>
    <property type="molecule type" value="Genomic_DNA"/>
</dbReference>